<dbReference type="AlphaFoldDB" id="A0A5N8VY05"/>
<comment type="caution">
    <text evidence="3">The sequence shown here is derived from an EMBL/GenBank/DDBJ whole genome shotgun (WGS) entry which is preliminary data.</text>
</comment>
<sequence>MSTSPTPDLWRLSAVLLVSSVAVTFVVSAVLDVLAARARNRRVRQRPSVGPTSDVTVTDKASALEDRAVPSR</sequence>
<keyword evidence="4" id="KW-1185">Reference proteome</keyword>
<dbReference type="EMBL" id="VJZE01000044">
    <property type="protein sequence ID" value="MPY40151.1"/>
    <property type="molecule type" value="Genomic_DNA"/>
</dbReference>
<dbReference type="RefSeq" id="WP_152782328.1">
    <property type="nucleotide sequence ID" value="NZ_BAABEQ010000062.1"/>
</dbReference>
<reference evidence="3 4" key="1">
    <citation type="submission" date="2019-07" db="EMBL/GenBank/DDBJ databases">
        <title>New species of Amycolatopsis and Streptomyces.</title>
        <authorList>
            <person name="Duangmal K."/>
            <person name="Teo W.F.A."/>
            <person name="Lipun K."/>
        </authorList>
    </citation>
    <scope>NUCLEOTIDE SEQUENCE [LARGE SCALE GENOMIC DNA]</scope>
    <source>
        <strain evidence="3 4">TISTR 2346</strain>
    </source>
</reference>
<organism evidence="3 4">
    <name type="scientific">Streptomyces phyllanthi</name>
    <dbReference type="NCBI Taxonomy" id="1803180"/>
    <lineage>
        <taxon>Bacteria</taxon>
        <taxon>Bacillati</taxon>
        <taxon>Actinomycetota</taxon>
        <taxon>Actinomycetes</taxon>
        <taxon>Kitasatosporales</taxon>
        <taxon>Streptomycetaceae</taxon>
        <taxon>Streptomyces</taxon>
    </lineage>
</organism>
<evidence type="ECO:0000256" key="1">
    <source>
        <dbReference type="SAM" id="MobiDB-lite"/>
    </source>
</evidence>
<name>A0A5N8VY05_9ACTN</name>
<accession>A0A5N8VY05</accession>
<evidence type="ECO:0000313" key="4">
    <source>
        <dbReference type="Proteomes" id="UP000326979"/>
    </source>
</evidence>
<keyword evidence="2" id="KW-1133">Transmembrane helix</keyword>
<protein>
    <submittedName>
        <fullName evidence="3">Uncharacterized protein</fullName>
    </submittedName>
</protein>
<evidence type="ECO:0000256" key="2">
    <source>
        <dbReference type="SAM" id="Phobius"/>
    </source>
</evidence>
<gene>
    <name evidence="3" type="ORF">FNH04_09570</name>
</gene>
<dbReference type="Proteomes" id="UP000326979">
    <property type="component" value="Unassembled WGS sequence"/>
</dbReference>
<feature type="compositionally biased region" description="Basic and acidic residues" evidence="1">
    <location>
        <begin position="62"/>
        <end position="72"/>
    </location>
</feature>
<keyword evidence="2" id="KW-0472">Membrane</keyword>
<feature type="transmembrane region" description="Helical" evidence="2">
    <location>
        <begin position="12"/>
        <end position="36"/>
    </location>
</feature>
<evidence type="ECO:0000313" key="3">
    <source>
        <dbReference type="EMBL" id="MPY40151.1"/>
    </source>
</evidence>
<keyword evidence="2" id="KW-0812">Transmembrane</keyword>
<proteinExistence type="predicted"/>
<feature type="region of interest" description="Disordered" evidence="1">
    <location>
        <begin position="42"/>
        <end position="72"/>
    </location>
</feature>